<sequence>MKYYDRNTNFIFILSSATNKNHKPSYPAIINDATIISLLSASIDAIFHCRTTKGGSTTKQFNLFQLFTTDRQNRGSRLVPPTQKTSPHFLWKRKKKSCPKSGKIAQIRTPNDETPGDVWVKFLLCY</sequence>
<name>A0AAV4R648_9ARAC</name>
<dbReference type="AlphaFoldDB" id="A0AAV4R648"/>
<gene>
    <name evidence="1" type="ORF">CDAR_126511</name>
</gene>
<dbReference type="EMBL" id="BPLQ01005633">
    <property type="protein sequence ID" value="GIY16116.1"/>
    <property type="molecule type" value="Genomic_DNA"/>
</dbReference>
<evidence type="ECO:0000313" key="1">
    <source>
        <dbReference type="EMBL" id="GIY16116.1"/>
    </source>
</evidence>
<protein>
    <submittedName>
        <fullName evidence="1">Uncharacterized protein</fullName>
    </submittedName>
</protein>
<organism evidence="1 2">
    <name type="scientific">Caerostris darwini</name>
    <dbReference type="NCBI Taxonomy" id="1538125"/>
    <lineage>
        <taxon>Eukaryota</taxon>
        <taxon>Metazoa</taxon>
        <taxon>Ecdysozoa</taxon>
        <taxon>Arthropoda</taxon>
        <taxon>Chelicerata</taxon>
        <taxon>Arachnida</taxon>
        <taxon>Araneae</taxon>
        <taxon>Araneomorphae</taxon>
        <taxon>Entelegynae</taxon>
        <taxon>Araneoidea</taxon>
        <taxon>Araneidae</taxon>
        <taxon>Caerostris</taxon>
    </lineage>
</organism>
<dbReference type="Proteomes" id="UP001054837">
    <property type="component" value="Unassembled WGS sequence"/>
</dbReference>
<keyword evidence="2" id="KW-1185">Reference proteome</keyword>
<proteinExistence type="predicted"/>
<comment type="caution">
    <text evidence="1">The sequence shown here is derived from an EMBL/GenBank/DDBJ whole genome shotgun (WGS) entry which is preliminary data.</text>
</comment>
<accession>A0AAV4R648</accession>
<reference evidence="1 2" key="1">
    <citation type="submission" date="2021-06" db="EMBL/GenBank/DDBJ databases">
        <title>Caerostris darwini draft genome.</title>
        <authorList>
            <person name="Kono N."/>
            <person name="Arakawa K."/>
        </authorList>
    </citation>
    <scope>NUCLEOTIDE SEQUENCE [LARGE SCALE GENOMIC DNA]</scope>
</reference>
<evidence type="ECO:0000313" key="2">
    <source>
        <dbReference type="Proteomes" id="UP001054837"/>
    </source>
</evidence>